<dbReference type="Proteomes" id="UP000664144">
    <property type="component" value="Unassembled WGS sequence"/>
</dbReference>
<evidence type="ECO:0000259" key="1">
    <source>
        <dbReference type="Pfam" id="PF00535"/>
    </source>
</evidence>
<protein>
    <submittedName>
        <fullName evidence="2">Glycosyltransferase family 2 protein</fullName>
    </submittedName>
</protein>
<dbReference type="AlphaFoldDB" id="A0A939EV76"/>
<dbReference type="PANTHER" id="PTHR22916">
    <property type="entry name" value="GLYCOSYLTRANSFERASE"/>
    <property type="match status" value="1"/>
</dbReference>
<dbReference type="SUPFAM" id="SSF53448">
    <property type="entry name" value="Nucleotide-diphospho-sugar transferases"/>
    <property type="match status" value="1"/>
</dbReference>
<dbReference type="EMBL" id="JAFLQZ010000004">
    <property type="protein sequence ID" value="MBO0358053.1"/>
    <property type="molecule type" value="Genomic_DNA"/>
</dbReference>
<proteinExistence type="predicted"/>
<dbReference type="Gene3D" id="3.90.550.10">
    <property type="entry name" value="Spore Coat Polysaccharide Biosynthesis Protein SpsA, Chain A"/>
    <property type="match status" value="1"/>
</dbReference>
<dbReference type="InterPro" id="IPR001173">
    <property type="entry name" value="Glyco_trans_2-like"/>
</dbReference>
<evidence type="ECO:0000313" key="3">
    <source>
        <dbReference type="Proteomes" id="UP000664144"/>
    </source>
</evidence>
<reference evidence="2" key="1">
    <citation type="submission" date="2021-03" db="EMBL/GenBank/DDBJ databases">
        <authorList>
            <person name="Kim M.K."/>
        </authorList>
    </citation>
    <scope>NUCLEOTIDE SEQUENCE</scope>
    <source>
        <strain evidence="2">BT186</strain>
    </source>
</reference>
<dbReference type="CDD" id="cd00761">
    <property type="entry name" value="Glyco_tranf_GTA_type"/>
    <property type="match status" value="1"/>
</dbReference>
<dbReference type="Pfam" id="PF00535">
    <property type="entry name" value="Glycos_transf_2"/>
    <property type="match status" value="1"/>
</dbReference>
<dbReference type="PANTHER" id="PTHR22916:SF3">
    <property type="entry name" value="UDP-GLCNAC:BETAGAL BETA-1,3-N-ACETYLGLUCOSAMINYLTRANSFERASE-LIKE PROTEIN 1"/>
    <property type="match status" value="1"/>
</dbReference>
<sequence>MVATPPLVSVIITCYNHGAYLSEAIVSAQHQQYPAVEIIVVDDGSTDDTSIIAAKHSGVRYIYQVNQGLSAARNTGIKQSIGSCLIFLDADDWLLPDALAYNVQYLVANPALAFVSGGYTKVFTANGHSQEEGWEVTTNHYTHLLLTNYIGMHATVMYRRWVFNELVFDSSLRGCEDYDVYLRIARRYPVSHHTRPLAAYRQHDTNMSNDIAMMLSTALTVLDRQRPHLQNAAELQAYSQGRRAWKELYSRKLYHRLLVSPKRATSTELALLTTEKPLLALLYLLHPLATMGKQLVKRHPVLLAAAAAMRQALLGLVARDRSGSSK</sequence>
<name>A0A939EV76_9BACT</name>
<gene>
    <name evidence="2" type="ORF">J0X19_08875</name>
</gene>
<keyword evidence="3" id="KW-1185">Reference proteome</keyword>
<dbReference type="RefSeq" id="WP_206983970.1">
    <property type="nucleotide sequence ID" value="NZ_JAFLQZ010000004.1"/>
</dbReference>
<dbReference type="GO" id="GO:0016758">
    <property type="term" value="F:hexosyltransferase activity"/>
    <property type="evidence" value="ECO:0007669"/>
    <property type="project" value="UniProtKB-ARBA"/>
</dbReference>
<dbReference type="InterPro" id="IPR029044">
    <property type="entry name" value="Nucleotide-diphossugar_trans"/>
</dbReference>
<comment type="caution">
    <text evidence="2">The sequence shown here is derived from an EMBL/GenBank/DDBJ whole genome shotgun (WGS) entry which is preliminary data.</text>
</comment>
<evidence type="ECO:0000313" key="2">
    <source>
        <dbReference type="EMBL" id="MBO0358053.1"/>
    </source>
</evidence>
<organism evidence="2 3">
    <name type="scientific">Hymenobacter telluris</name>
    <dbReference type="NCBI Taxonomy" id="2816474"/>
    <lineage>
        <taxon>Bacteria</taxon>
        <taxon>Pseudomonadati</taxon>
        <taxon>Bacteroidota</taxon>
        <taxon>Cytophagia</taxon>
        <taxon>Cytophagales</taxon>
        <taxon>Hymenobacteraceae</taxon>
        <taxon>Hymenobacter</taxon>
    </lineage>
</organism>
<accession>A0A939EV76</accession>
<feature type="domain" description="Glycosyltransferase 2-like" evidence="1">
    <location>
        <begin position="9"/>
        <end position="152"/>
    </location>
</feature>